<evidence type="ECO:0000259" key="5">
    <source>
        <dbReference type="PROSITE" id="PS50123"/>
    </source>
</evidence>
<reference evidence="6 7" key="1">
    <citation type="submission" date="2020-08" db="EMBL/GenBank/DDBJ databases">
        <title>Whole genome shotgun sequence of Actinoplanes ianthinogenes NBRC 13996.</title>
        <authorList>
            <person name="Komaki H."/>
            <person name="Tamura T."/>
        </authorList>
    </citation>
    <scope>NUCLEOTIDE SEQUENCE [LARGE SCALE GENOMIC DNA]</scope>
    <source>
        <strain evidence="6 7">NBRC 13996</strain>
    </source>
</reference>
<evidence type="ECO:0000256" key="4">
    <source>
        <dbReference type="SAM" id="MobiDB-lite"/>
    </source>
</evidence>
<organism evidence="6 7">
    <name type="scientific">Actinoplanes ianthinogenes</name>
    <dbReference type="NCBI Taxonomy" id="122358"/>
    <lineage>
        <taxon>Bacteria</taxon>
        <taxon>Bacillati</taxon>
        <taxon>Actinomycetota</taxon>
        <taxon>Actinomycetes</taxon>
        <taxon>Micromonosporales</taxon>
        <taxon>Micromonosporaceae</taxon>
        <taxon>Actinoplanes</taxon>
    </lineage>
</organism>
<proteinExistence type="predicted"/>
<dbReference type="Proteomes" id="UP000676967">
    <property type="component" value="Chromosome"/>
</dbReference>
<dbReference type="Gene3D" id="3.40.50.150">
    <property type="entry name" value="Vaccinia Virus protein VP39"/>
    <property type="match status" value="1"/>
</dbReference>
<dbReference type="EMBL" id="AP023356">
    <property type="protein sequence ID" value="BCJ40215.1"/>
    <property type="molecule type" value="Genomic_DNA"/>
</dbReference>
<dbReference type="SMART" id="SM00138">
    <property type="entry name" value="MeTrc"/>
    <property type="match status" value="1"/>
</dbReference>
<evidence type="ECO:0000256" key="1">
    <source>
        <dbReference type="ARBA" id="ARBA00022603"/>
    </source>
</evidence>
<evidence type="ECO:0000313" key="7">
    <source>
        <dbReference type="Proteomes" id="UP000676967"/>
    </source>
</evidence>
<keyword evidence="3" id="KW-0949">S-adenosyl-L-methionine</keyword>
<dbReference type="CDD" id="cd02440">
    <property type="entry name" value="AdoMet_MTases"/>
    <property type="match status" value="1"/>
</dbReference>
<keyword evidence="2" id="KW-0808">Transferase</keyword>
<dbReference type="Gene3D" id="1.25.40.10">
    <property type="entry name" value="Tetratricopeptide repeat domain"/>
    <property type="match status" value="1"/>
</dbReference>
<dbReference type="InterPro" id="IPR022642">
    <property type="entry name" value="CheR_C"/>
</dbReference>
<dbReference type="InterPro" id="IPR011990">
    <property type="entry name" value="TPR-like_helical_dom_sf"/>
</dbReference>
<keyword evidence="7" id="KW-1185">Reference proteome</keyword>
<evidence type="ECO:0000256" key="3">
    <source>
        <dbReference type="ARBA" id="ARBA00022691"/>
    </source>
</evidence>
<keyword evidence="1" id="KW-0489">Methyltransferase</keyword>
<dbReference type="InterPro" id="IPR050903">
    <property type="entry name" value="Bact_Chemotaxis_MeTrfase"/>
</dbReference>
<dbReference type="PANTHER" id="PTHR24422">
    <property type="entry name" value="CHEMOTAXIS PROTEIN METHYLTRANSFERASE"/>
    <property type="match status" value="1"/>
</dbReference>
<protein>
    <submittedName>
        <fullName evidence="6">Protein-glutamate O-methyltransferase</fullName>
    </submittedName>
</protein>
<dbReference type="SUPFAM" id="SSF53335">
    <property type="entry name" value="S-adenosyl-L-methionine-dependent methyltransferases"/>
    <property type="match status" value="1"/>
</dbReference>
<dbReference type="PROSITE" id="PS50123">
    <property type="entry name" value="CHER"/>
    <property type="match status" value="1"/>
</dbReference>
<dbReference type="InterPro" id="IPR029063">
    <property type="entry name" value="SAM-dependent_MTases_sf"/>
</dbReference>
<feature type="domain" description="CheR-type methyltransferase" evidence="5">
    <location>
        <begin position="1"/>
        <end position="273"/>
    </location>
</feature>
<dbReference type="PRINTS" id="PR00996">
    <property type="entry name" value="CHERMTFRASE"/>
</dbReference>
<dbReference type="RefSeq" id="WP_189331039.1">
    <property type="nucleotide sequence ID" value="NZ_AP023356.1"/>
</dbReference>
<sequence>MREDPPLVRFRGILEQRLGWVSADTEAVPVLPVLAERSAARRMSENEYLNRLSVRDWPEETTVLAERLSITETYFFRHGDQFRALTERVLPERIAARSGQRALRLLSVGCSSGEEAYSLAIAALQARPAPDWIVSVLGIDANPEMLRRAEQGVYSEWALRETPGEVRRRWFRPAGDGFRVLPEVAATVRFAEHNVAAPDDPLIWQPGRYDVVLCRNLLMYLTRPTVTGLLRRITAALAPGGALFLGHTDSLGSDPDGLTVESFGDTVYYRRADPPPPARPEHRPPVVRREPPRQPVDVHPRALELLRDEKFTEALDLIRTALPQRRPRDLLLYGVLLAQRGRLADAGETARALIETGGPDPDAHHLLGICHEVDEPDEAVGQYRLAAYLDPGFAMPRLRLGLLARRRGDGRDAAAELGAALELLPRESDERLTLFGGGFGRLALSSLCRTELDATSSRSGTWR</sequence>
<dbReference type="InterPro" id="IPR000780">
    <property type="entry name" value="CheR_MeTrfase"/>
</dbReference>
<dbReference type="PANTHER" id="PTHR24422:SF19">
    <property type="entry name" value="CHEMOTAXIS PROTEIN METHYLTRANSFERASE"/>
    <property type="match status" value="1"/>
</dbReference>
<accession>A0ABM7LLU8</accession>
<feature type="region of interest" description="Disordered" evidence="4">
    <location>
        <begin position="269"/>
        <end position="295"/>
    </location>
</feature>
<gene>
    <name evidence="6" type="ORF">Aiant_08720</name>
</gene>
<name>A0ABM7LLU8_9ACTN</name>
<dbReference type="Pfam" id="PF01739">
    <property type="entry name" value="CheR"/>
    <property type="match status" value="1"/>
</dbReference>
<evidence type="ECO:0000313" key="6">
    <source>
        <dbReference type="EMBL" id="BCJ40215.1"/>
    </source>
</evidence>
<dbReference type="SUPFAM" id="SSF48452">
    <property type="entry name" value="TPR-like"/>
    <property type="match status" value="1"/>
</dbReference>
<evidence type="ECO:0000256" key="2">
    <source>
        <dbReference type="ARBA" id="ARBA00022679"/>
    </source>
</evidence>